<name>A0A432Y6A5_9GAMM</name>
<dbReference type="PROSITE" id="PS51257">
    <property type="entry name" value="PROKAR_LIPOPROTEIN"/>
    <property type="match status" value="1"/>
</dbReference>
<comment type="caution">
    <text evidence="1">The sequence shown here is derived from an EMBL/GenBank/DDBJ whole genome shotgun (WGS) entry which is preliminary data.</text>
</comment>
<evidence type="ECO:0000313" key="2">
    <source>
        <dbReference type="Proteomes" id="UP000287649"/>
    </source>
</evidence>
<keyword evidence="2" id="KW-1185">Reference proteome</keyword>
<dbReference type="SUPFAM" id="SSF53850">
    <property type="entry name" value="Periplasmic binding protein-like II"/>
    <property type="match status" value="1"/>
</dbReference>
<reference evidence="2" key="1">
    <citation type="journal article" date="2018" name="Front. Microbiol.">
        <title>Genome-Based Analysis Reveals the Taxonomy and Diversity of the Family Idiomarinaceae.</title>
        <authorList>
            <person name="Liu Y."/>
            <person name="Lai Q."/>
            <person name="Shao Z."/>
        </authorList>
    </citation>
    <scope>NUCLEOTIDE SEQUENCE [LARGE SCALE GENOMIC DNA]</scope>
    <source>
        <strain evidence="2">PO-M2</strain>
    </source>
</reference>
<protein>
    <recommendedName>
        <fullName evidence="3">SsuA/THI5-like domain-containing protein</fullName>
    </recommendedName>
</protein>
<dbReference type="RefSeq" id="WP_126771734.1">
    <property type="nucleotide sequence ID" value="NZ_PIPX01000001.1"/>
</dbReference>
<dbReference type="Gene3D" id="3.40.190.10">
    <property type="entry name" value="Periplasmic binding protein-like II"/>
    <property type="match status" value="1"/>
</dbReference>
<dbReference type="AlphaFoldDB" id="A0A432Y6A5"/>
<dbReference type="Proteomes" id="UP000287649">
    <property type="component" value="Unassembled WGS sequence"/>
</dbReference>
<sequence length="310" mass="34229">MLRFLSLVCLFFLSGCDRPAERAVIVGNSWLGAAPVFSAAVTHPQLIPSQLKPVMLVSDVSVLRMLSNDAAVGAFVSLDNALGLNTMTQGDYCVAMVLDHSNGADAILAREGWQSGQQQSIHVGLEDSTLARYVLSQWMKVNGIAPERVTTQALLPTEHLQAWSNDNVDLIVTYQPFVQRLQQRGAQVVFDSQHQALKITDVLIINKRQWPELAPAIMQLRNKDWQQILTLLNAEQNEFWQALQALTELGDEELRSGLQTVEFISAAAQGQALQALLQDQIPQVSEHLRESGVYDTVVGLERCDQLSEGS</sequence>
<dbReference type="OrthoDB" id="5292144at2"/>
<proteinExistence type="predicted"/>
<organism evidence="1 2">
    <name type="scientific">Pseudidiomarina homiensis</name>
    <dbReference type="NCBI Taxonomy" id="364198"/>
    <lineage>
        <taxon>Bacteria</taxon>
        <taxon>Pseudomonadati</taxon>
        <taxon>Pseudomonadota</taxon>
        <taxon>Gammaproteobacteria</taxon>
        <taxon>Alteromonadales</taxon>
        <taxon>Idiomarinaceae</taxon>
        <taxon>Pseudidiomarina</taxon>
    </lineage>
</organism>
<gene>
    <name evidence="1" type="ORF">CWI70_06895</name>
</gene>
<evidence type="ECO:0008006" key="3">
    <source>
        <dbReference type="Google" id="ProtNLM"/>
    </source>
</evidence>
<accession>A0A432Y6A5</accession>
<evidence type="ECO:0000313" key="1">
    <source>
        <dbReference type="EMBL" id="RUO56463.1"/>
    </source>
</evidence>
<dbReference type="EMBL" id="PIPX01000001">
    <property type="protein sequence ID" value="RUO56463.1"/>
    <property type="molecule type" value="Genomic_DNA"/>
</dbReference>